<dbReference type="AlphaFoldDB" id="A0AAU0MI15"/>
<dbReference type="PROSITE" id="PS50893">
    <property type="entry name" value="ABC_TRANSPORTER_2"/>
    <property type="match status" value="1"/>
</dbReference>
<keyword evidence="3 5" id="KW-0067">ATP-binding</keyword>
<feature type="domain" description="ABC transporter" evidence="4">
    <location>
        <begin position="23"/>
        <end position="251"/>
    </location>
</feature>
<dbReference type="InterPro" id="IPR027417">
    <property type="entry name" value="P-loop_NTPase"/>
</dbReference>
<dbReference type="Gene3D" id="3.40.50.300">
    <property type="entry name" value="P-loop containing nucleotide triphosphate hydrolases"/>
    <property type="match status" value="1"/>
</dbReference>
<dbReference type="Pfam" id="PF00005">
    <property type="entry name" value="ABC_tran"/>
    <property type="match status" value="1"/>
</dbReference>
<gene>
    <name evidence="5" type="ORF">RYJ27_12155</name>
</gene>
<dbReference type="KEGG" id="mliy:RYJ27_12155"/>
<evidence type="ECO:0000256" key="2">
    <source>
        <dbReference type="ARBA" id="ARBA00022741"/>
    </source>
</evidence>
<dbReference type="PANTHER" id="PTHR42788">
    <property type="entry name" value="TAURINE IMPORT ATP-BINDING PROTEIN-RELATED"/>
    <property type="match status" value="1"/>
</dbReference>
<keyword evidence="2" id="KW-0547">Nucleotide-binding</keyword>
<accession>A0AAU0MI15</accession>
<evidence type="ECO:0000256" key="3">
    <source>
        <dbReference type="ARBA" id="ARBA00022840"/>
    </source>
</evidence>
<dbReference type="InterPro" id="IPR003439">
    <property type="entry name" value="ABC_transporter-like_ATP-bd"/>
</dbReference>
<dbReference type="SMART" id="SM00382">
    <property type="entry name" value="AAA"/>
    <property type="match status" value="1"/>
</dbReference>
<dbReference type="RefSeq" id="WP_330170561.1">
    <property type="nucleotide sequence ID" value="NZ_CP137080.1"/>
</dbReference>
<dbReference type="InterPro" id="IPR003593">
    <property type="entry name" value="AAA+_ATPase"/>
</dbReference>
<proteinExistence type="predicted"/>
<organism evidence="5 6">
    <name type="scientific">Microbacterium limosum</name>
    <dbReference type="NCBI Taxonomy" id="3079935"/>
    <lineage>
        <taxon>Bacteria</taxon>
        <taxon>Bacillati</taxon>
        <taxon>Actinomycetota</taxon>
        <taxon>Actinomycetes</taxon>
        <taxon>Micrococcales</taxon>
        <taxon>Microbacteriaceae</taxon>
        <taxon>Microbacterium</taxon>
    </lineage>
</organism>
<dbReference type="PANTHER" id="PTHR42788:SF13">
    <property type="entry name" value="ALIPHATIC SULFONATES IMPORT ATP-BINDING PROTEIN SSUB"/>
    <property type="match status" value="1"/>
</dbReference>
<dbReference type="InterPro" id="IPR050166">
    <property type="entry name" value="ABC_transporter_ATP-bind"/>
</dbReference>
<dbReference type="GO" id="GO:0005524">
    <property type="term" value="F:ATP binding"/>
    <property type="evidence" value="ECO:0007669"/>
    <property type="project" value="UniProtKB-KW"/>
</dbReference>
<evidence type="ECO:0000313" key="6">
    <source>
        <dbReference type="Proteomes" id="UP001329313"/>
    </source>
</evidence>
<keyword evidence="1" id="KW-0813">Transport</keyword>
<evidence type="ECO:0000256" key="1">
    <source>
        <dbReference type="ARBA" id="ARBA00022448"/>
    </source>
</evidence>
<dbReference type="CDD" id="cd03293">
    <property type="entry name" value="ABC_NrtD_SsuB_transporters"/>
    <property type="match status" value="1"/>
</dbReference>
<dbReference type="EMBL" id="CP137080">
    <property type="protein sequence ID" value="WOQ69437.1"/>
    <property type="molecule type" value="Genomic_DNA"/>
</dbReference>
<dbReference type="PROSITE" id="PS00211">
    <property type="entry name" value="ABC_TRANSPORTER_1"/>
    <property type="match status" value="1"/>
</dbReference>
<reference evidence="5 6" key="1">
    <citation type="submission" date="2023-10" db="EMBL/GenBank/DDBJ databases">
        <title>Y20.</title>
        <authorList>
            <person name="Zhang G."/>
            <person name="Ding Y."/>
        </authorList>
    </citation>
    <scope>NUCLEOTIDE SEQUENCE [LARGE SCALE GENOMIC DNA]</scope>
    <source>
        <strain evidence="5 6">Y20</strain>
    </source>
</reference>
<dbReference type="SUPFAM" id="SSF52540">
    <property type="entry name" value="P-loop containing nucleoside triphosphate hydrolases"/>
    <property type="match status" value="1"/>
</dbReference>
<dbReference type="Proteomes" id="UP001329313">
    <property type="component" value="Chromosome"/>
</dbReference>
<sequence length="270" mass="28816">MVDASTPVISPEAGSARAGLGAREVVKVFKTSRGPVTALEGVSFDTREGSFTALIGPSGCGKSTLLRMFAGLDDPTSGSVSVLSQAAAVVQQQHQIGVAFQDAALLPWRSVEANIALPLQVAGRRIDKKAIADLIALTGLKGFEKARPAQLSGGMRQRVAIARALVLEPSVLLLDEPFGALDDMTRHTMNAELQRIWSERPTTTLLVTHSLGEAVFLSDHIFVMAARPGRIVARVDVALERPRTAEVRSSPEFHDYADRLAQLLFAAKAA</sequence>
<dbReference type="InterPro" id="IPR017871">
    <property type="entry name" value="ABC_transporter-like_CS"/>
</dbReference>
<keyword evidence="6" id="KW-1185">Reference proteome</keyword>
<dbReference type="GO" id="GO:0016887">
    <property type="term" value="F:ATP hydrolysis activity"/>
    <property type="evidence" value="ECO:0007669"/>
    <property type="project" value="InterPro"/>
</dbReference>
<evidence type="ECO:0000259" key="4">
    <source>
        <dbReference type="PROSITE" id="PS50893"/>
    </source>
</evidence>
<name>A0AAU0MI15_9MICO</name>
<evidence type="ECO:0000313" key="5">
    <source>
        <dbReference type="EMBL" id="WOQ69437.1"/>
    </source>
</evidence>
<protein>
    <submittedName>
        <fullName evidence="5">ABC transporter ATP-binding protein</fullName>
    </submittedName>
</protein>